<evidence type="ECO:0000313" key="2">
    <source>
        <dbReference type="EMBL" id="MFD1847731.1"/>
    </source>
</evidence>
<dbReference type="EMBL" id="JBHUGA010000060">
    <property type="protein sequence ID" value="MFD1847731.1"/>
    <property type="molecule type" value="Genomic_DNA"/>
</dbReference>
<proteinExistence type="predicted"/>
<sequence>MTEQPDHENANADEKSKGPDGTIPESEDGVGAGVTEEATSFEPEEPSDEAN</sequence>
<accession>A0ABW4QB58</accession>
<name>A0ABW4QB58_9MICC</name>
<comment type="caution">
    <text evidence="2">The sequence shown here is derived from an EMBL/GenBank/DDBJ whole genome shotgun (WGS) entry which is preliminary data.</text>
</comment>
<protein>
    <submittedName>
        <fullName evidence="2">Uncharacterized protein</fullName>
    </submittedName>
</protein>
<reference evidence="3" key="1">
    <citation type="journal article" date="2019" name="Int. J. Syst. Evol. Microbiol.">
        <title>The Global Catalogue of Microorganisms (GCM) 10K type strain sequencing project: providing services to taxonomists for standard genome sequencing and annotation.</title>
        <authorList>
            <consortium name="The Broad Institute Genomics Platform"/>
            <consortium name="The Broad Institute Genome Sequencing Center for Infectious Disease"/>
            <person name="Wu L."/>
            <person name="Ma J."/>
        </authorList>
    </citation>
    <scope>NUCLEOTIDE SEQUENCE [LARGE SCALE GENOMIC DNA]</scope>
    <source>
        <strain evidence="3">JCM 11496</strain>
    </source>
</reference>
<feature type="compositionally biased region" description="Acidic residues" evidence="1">
    <location>
        <begin position="42"/>
        <end position="51"/>
    </location>
</feature>
<organism evidence="2 3">
    <name type="scientific">Arthrobacter flavus</name>
    <dbReference type="NCBI Taxonomy" id="95172"/>
    <lineage>
        <taxon>Bacteria</taxon>
        <taxon>Bacillati</taxon>
        <taxon>Actinomycetota</taxon>
        <taxon>Actinomycetes</taxon>
        <taxon>Micrococcales</taxon>
        <taxon>Micrococcaceae</taxon>
        <taxon>Arthrobacter</taxon>
    </lineage>
</organism>
<feature type="region of interest" description="Disordered" evidence="1">
    <location>
        <begin position="1"/>
        <end position="51"/>
    </location>
</feature>
<evidence type="ECO:0000313" key="3">
    <source>
        <dbReference type="Proteomes" id="UP001597307"/>
    </source>
</evidence>
<keyword evidence="3" id="KW-1185">Reference proteome</keyword>
<feature type="compositionally biased region" description="Basic and acidic residues" evidence="1">
    <location>
        <begin position="1"/>
        <end position="18"/>
    </location>
</feature>
<dbReference type="Proteomes" id="UP001597307">
    <property type="component" value="Unassembled WGS sequence"/>
</dbReference>
<evidence type="ECO:0000256" key="1">
    <source>
        <dbReference type="SAM" id="MobiDB-lite"/>
    </source>
</evidence>
<gene>
    <name evidence="2" type="ORF">ACFSFX_14150</name>
</gene>
<dbReference type="RefSeq" id="WP_343880844.1">
    <property type="nucleotide sequence ID" value="NZ_BAAAIJ010000051.1"/>
</dbReference>